<name>A0A452ZKX7_AEGTS</name>
<reference evidence="2" key="2">
    <citation type="journal article" date="2017" name="Nat. Plants">
        <title>The Aegilops tauschii genome reveals multiple impacts of transposons.</title>
        <authorList>
            <person name="Zhao G."/>
            <person name="Zou C."/>
            <person name="Li K."/>
            <person name="Wang K."/>
            <person name="Li T."/>
            <person name="Gao L."/>
            <person name="Zhang X."/>
            <person name="Wang H."/>
            <person name="Yang Z."/>
            <person name="Liu X."/>
            <person name="Jiang W."/>
            <person name="Mao L."/>
            <person name="Kong X."/>
            <person name="Jiao Y."/>
            <person name="Jia J."/>
        </authorList>
    </citation>
    <scope>NUCLEOTIDE SEQUENCE [LARGE SCALE GENOMIC DNA]</scope>
    <source>
        <strain evidence="2">cv. AL8/78</strain>
    </source>
</reference>
<keyword evidence="2" id="KW-1185">Reference proteome</keyword>
<evidence type="ECO:0000313" key="2">
    <source>
        <dbReference type="Proteomes" id="UP000015105"/>
    </source>
</evidence>
<dbReference type="AlphaFoldDB" id="A0A452ZKX7"/>
<reference evidence="1" key="5">
    <citation type="journal article" date="2021" name="G3 (Bethesda)">
        <title>Aegilops tauschii genome assembly Aet v5.0 features greater sequence contiguity and improved annotation.</title>
        <authorList>
            <person name="Wang L."/>
            <person name="Zhu T."/>
            <person name="Rodriguez J.C."/>
            <person name="Deal K.R."/>
            <person name="Dubcovsky J."/>
            <person name="McGuire P.E."/>
            <person name="Lux T."/>
            <person name="Spannagl M."/>
            <person name="Mayer K.F.X."/>
            <person name="Baldrich P."/>
            <person name="Meyers B.C."/>
            <person name="Huo N."/>
            <person name="Gu Y.Q."/>
            <person name="Zhou H."/>
            <person name="Devos K.M."/>
            <person name="Bennetzen J.L."/>
            <person name="Unver T."/>
            <person name="Budak H."/>
            <person name="Gulick P.J."/>
            <person name="Galiba G."/>
            <person name="Kalapos B."/>
            <person name="Nelson D.R."/>
            <person name="Li P."/>
            <person name="You F.M."/>
            <person name="Luo M.C."/>
            <person name="Dvorak J."/>
        </authorList>
    </citation>
    <scope>NUCLEOTIDE SEQUENCE [LARGE SCALE GENOMIC DNA]</scope>
    <source>
        <strain evidence="1">cv. AL8/78</strain>
    </source>
</reference>
<sequence>CCDKPVLPGPRPGLEACKALAAGALQGGEPLYLYTGSLQRKKTQEQETCLVLPWVLASLLMPERL</sequence>
<reference evidence="2" key="1">
    <citation type="journal article" date="2014" name="Science">
        <title>Ancient hybridizations among the ancestral genomes of bread wheat.</title>
        <authorList>
            <consortium name="International Wheat Genome Sequencing Consortium,"/>
            <person name="Marcussen T."/>
            <person name="Sandve S.R."/>
            <person name="Heier L."/>
            <person name="Spannagl M."/>
            <person name="Pfeifer M."/>
            <person name="Jakobsen K.S."/>
            <person name="Wulff B.B."/>
            <person name="Steuernagel B."/>
            <person name="Mayer K.F."/>
            <person name="Olsen O.A."/>
        </authorList>
    </citation>
    <scope>NUCLEOTIDE SEQUENCE [LARGE SCALE GENOMIC DNA]</scope>
    <source>
        <strain evidence="2">cv. AL8/78</strain>
    </source>
</reference>
<reference evidence="1" key="4">
    <citation type="submission" date="2019-03" db="UniProtKB">
        <authorList>
            <consortium name="EnsemblPlants"/>
        </authorList>
    </citation>
    <scope>IDENTIFICATION</scope>
</reference>
<reference evidence="1" key="3">
    <citation type="journal article" date="2017" name="Nature">
        <title>Genome sequence of the progenitor of the wheat D genome Aegilops tauschii.</title>
        <authorList>
            <person name="Luo M.C."/>
            <person name="Gu Y.Q."/>
            <person name="Puiu D."/>
            <person name="Wang H."/>
            <person name="Twardziok S.O."/>
            <person name="Deal K.R."/>
            <person name="Huo N."/>
            <person name="Zhu T."/>
            <person name="Wang L."/>
            <person name="Wang Y."/>
            <person name="McGuire P.E."/>
            <person name="Liu S."/>
            <person name="Long H."/>
            <person name="Ramasamy R.K."/>
            <person name="Rodriguez J.C."/>
            <person name="Van S.L."/>
            <person name="Yuan L."/>
            <person name="Wang Z."/>
            <person name="Xia Z."/>
            <person name="Xiao L."/>
            <person name="Anderson O.D."/>
            <person name="Ouyang S."/>
            <person name="Liang Y."/>
            <person name="Zimin A.V."/>
            <person name="Pertea G."/>
            <person name="Qi P."/>
            <person name="Bennetzen J.L."/>
            <person name="Dai X."/>
            <person name="Dawson M.W."/>
            <person name="Muller H.G."/>
            <person name="Kugler K."/>
            <person name="Rivarola-Duarte L."/>
            <person name="Spannagl M."/>
            <person name="Mayer K.F.X."/>
            <person name="Lu F.H."/>
            <person name="Bevan M.W."/>
            <person name="Leroy P."/>
            <person name="Li P."/>
            <person name="You F.M."/>
            <person name="Sun Q."/>
            <person name="Liu Z."/>
            <person name="Lyons E."/>
            <person name="Wicker T."/>
            <person name="Salzberg S.L."/>
            <person name="Devos K.M."/>
            <person name="Dvorak J."/>
        </authorList>
    </citation>
    <scope>NUCLEOTIDE SEQUENCE [LARGE SCALE GENOMIC DNA]</scope>
    <source>
        <strain evidence="1">cv. AL8/78</strain>
    </source>
</reference>
<dbReference type="EnsemblPlants" id="AET1Gv20819200.1">
    <property type="protein sequence ID" value="AET1Gv20819200.1"/>
    <property type="gene ID" value="AET1Gv20819200"/>
</dbReference>
<protein>
    <submittedName>
        <fullName evidence="1">Uncharacterized protein</fullName>
    </submittedName>
</protein>
<evidence type="ECO:0000313" key="1">
    <source>
        <dbReference type="EnsemblPlants" id="AET1Gv20819200.1"/>
    </source>
</evidence>
<dbReference type="Proteomes" id="UP000015105">
    <property type="component" value="Chromosome 1D"/>
</dbReference>
<organism evidence="1 2">
    <name type="scientific">Aegilops tauschii subsp. strangulata</name>
    <name type="common">Goatgrass</name>
    <dbReference type="NCBI Taxonomy" id="200361"/>
    <lineage>
        <taxon>Eukaryota</taxon>
        <taxon>Viridiplantae</taxon>
        <taxon>Streptophyta</taxon>
        <taxon>Embryophyta</taxon>
        <taxon>Tracheophyta</taxon>
        <taxon>Spermatophyta</taxon>
        <taxon>Magnoliopsida</taxon>
        <taxon>Liliopsida</taxon>
        <taxon>Poales</taxon>
        <taxon>Poaceae</taxon>
        <taxon>BOP clade</taxon>
        <taxon>Pooideae</taxon>
        <taxon>Triticodae</taxon>
        <taxon>Triticeae</taxon>
        <taxon>Triticinae</taxon>
        <taxon>Aegilops</taxon>
    </lineage>
</organism>
<accession>A0A452ZKX7</accession>
<dbReference type="Gramene" id="AET1Gv20819200.1">
    <property type="protein sequence ID" value="AET1Gv20819200.1"/>
    <property type="gene ID" value="AET1Gv20819200"/>
</dbReference>
<proteinExistence type="predicted"/>